<comment type="catalytic activity">
    <reaction evidence="1">
        <text>ATP + protein L-histidine = ADP + protein N-phospho-L-histidine.</text>
        <dbReference type="EC" id="2.7.13.3"/>
    </reaction>
</comment>
<feature type="modified residue" description="Phosphohistidine" evidence="12">
    <location>
        <position position="48"/>
    </location>
</feature>
<evidence type="ECO:0000256" key="8">
    <source>
        <dbReference type="ARBA" id="ARBA00022777"/>
    </source>
</evidence>
<dbReference type="GO" id="GO:0005524">
    <property type="term" value="F:ATP binding"/>
    <property type="evidence" value="ECO:0007669"/>
    <property type="project" value="UniProtKB-KW"/>
</dbReference>
<dbReference type="SMART" id="SM01231">
    <property type="entry name" value="H-kinase_dim"/>
    <property type="match status" value="1"/>
</dbReference>
<dbReference type="InterPro" id="IPR004105">
    <property type="entry name" value="CheA-like_dim"/>
</dbReference>
<evidence type="ECO:0000256" key="7">
    <source>
        <dbReference type="ARBA" id="ARBA00022741"/>
    </source>
</evidence>
<keyword evidence="4" id="KW-0145">Chemotaxis</keyword>
<keyword evidence="18" id="KW-1185">Reference proteome</keyword>
<dbReference type="InterPro" id="IPR036641">
    <property type="entry name" value="HPT_dom_sf"/>
</dbReference>
<dbReference type="InterPro" id="IPR036061">
    <property type="entry name" value="CheW-like_dom_sf"/>
</dbReference>
<dbReference type="InterPro" id="IPR005467">
    <property type="entry name" value="His_kinase_dom"/>
</dbReference>
<evidence type="ECO:0000313" key="18">
    <source>
        <dbReference type="Proteomes" id="UP001179121"/>
    </source>
</evidence>
<dbReference type="InterPro" id="IPR008207">
    <property type="entry name" value="Sig_transdc_His_kin_Hpt_dom"/>
</dbReference>
<protein>
    <recommendedName>
        <fullName evidence="3">Chemotaxis protein CheA</fullName>
        <ecNumber evidence="2">2.7.13.3</ecNumber>
    </recommendedName>
</protein>
<evidence type="ECO:0000256" key="5">
    <source>
        <dbReference type="ARBA" id="ARBA00022553"/>
    </source>
</evidence>
<dbReference type="GO" id="GO:0000155">
    <property type="term" value="F:phosphorelay sensor kinase activity"/>
    <property type="evidence" value="ECO:0007669"/>
    <property type="project" value="InterPro"/>
</dbReference>
<evidence type="ECO:0000259" key="14">
    <source>
        <dbReference type="PROSITE" id="PS50109"/>
    </source>
</evidence>
<dbReference type="Gene3D" id="3.30.565.10">
    <property type="entry name" value="Histidine kinase-like ATPase, C-terminal domain"/>
    <property type="match status" value="1"/>
</dbReference>
<evidence type="ECO:0000256" key="2">
    <source>
        <dbReference type="ARBA" id="ARBA00012438"/>
    </source>
</evidence>
<keyword evidence="9" id="KW-0067">ATP-binding</keyword>
<evidence type="ECO:0000256" key="4">
    <source>
        <dbReference type="ARBA" id="ARBA00022500"/>
    </source>
</evidence>
<dbReference type="InterPro" id="IPR051315">
    <property type="entry name" value="Bact_Chemotaxis_CheA"/>
</dbReference>
<dbReference type="EMBL" id="OX365700">
    <property type="protein sequence ID" value="CAI4033022.1"/>
    <property type="molecule type" value="Genomic_DNA"/>
</dbReference>
<organism evidence="17 18">
    <name type="scientific">Nitrospira tepida</name>
    <dbReference type="NCBI Taxonomy" id="2973512"/>
    <lineage>
        <taxon>Bacteria</taxon>
        <taxon>Pseudomonadati</taxon>
        <taxon>Nitrospirota</taxon>
        <taxon>Nitrospiria</taxon>
        <taxon>Nitrospirales</taxon>
        <taxon>Nitrospiraceae</taxon>
        <taxon>Nitrospira</taxon>
    </lineage>
</organism>
<dbReference type="CDD" id="cd00731">
    <property type="entry name" value="CheA_reg"/>
    <property type="match status" value="1"/>
</dbReference>
<feature type="region of interest" description="Disordered" evidence="13">
    <location>
        <begin position="130"/>
        <end position="160"/>
    </location>
</feature>
<dbReference type="PRINTS" id="PR00344">
    <property type="entry name" value="BCTRLSENSOR"/>
</dbReference>
<dbReference type="InterPro" id="IPR036890">
    <property type="entry name" value="HATPase_C_sf"/>
</dbReference>
<dbReference type="PROSITE" id="PS50851">
    <property type="entry name" value="CHEW"/>
    <property type="match status" value="1"/>
</dbReference>
<dbReference type="GO" id="GO:0005737">
    <property type="term" value="C:cytoplasm"/>
    <property type="evidence" value="ECO:0007669"/>
    <property type="project" value="InterPro"/>
</dbReference>
<dbReference type="InterPro" id="IPR004358">
    <property type="entry name" value="Sig_transdc_His_kin-like_C"/>
</dbReference>
<dbReference type="InterPro" id="IPR036097">
    <property type="entry name" value="HisK_dim/P_sf"/>
</dbReference>
<keyword evidence="8" id="KW-0418">Kinase</keyword>
<feature type="domain" description="CheW-like" evidence="15">
    <location>
        <begin position="592"/>
        <end position="727"/>
    </location>
</feature>
<dbReference type="SUPFAM" id="SSF50341">
    <property type="entry name" value="CheW-like"/>
    <property type="match status" value="1"/>
</dbReference>
<dbReference type="CDD" id="cd16916">
    <property type="entry name" value="HATPase_CheA-like"/>
    <property type="match status" value="1"/>
</dbReference>
<dbReference type="PANTHER" id="PTHR43395:SF10">
    <property type="entry name" value="CHEMOTAXIS PROTEIN CHEA"/>
    <property type="match status" value="1"/>
</dbReference>
<dbReference type="InterPro" id="IPR037006">
    <property type="entry name" value="CheA-like_homodim_sf"/>
</dbReference>
<keyword evidence="10" id="KW-0902">Two-component regulatory system</keyword>
<dbReference type="InterPro" id="IPR003594">
    <property type="entry name" value="HATPase_dom"/>
</dbReference>
<feature type="domain" description="Histidine kinase" evidence="14">
    <location>
        <begin position="383"/>
        <end position="590"/>
    </location>
</feature>
<reference evidence="17" key="1">
    <citation type="submission" date="2022-10" db="EMBL/GenBank/DDBJ databases">
        <authorList>
            <person name="Koch H."/>
        </authorList>
    </citation>
    <scope>NUCLEOTIDE SEQUENCE</scope>
    <source>
        <strain evidence="17">DNF</strain>
    </source>
</reference>
<dbReference type="FunFam" id="2.30.30.40:FF:000048">
    <property type="entry name" value="Chemotaxis protein CheA, putative"/>
    <property type="match status" value="1"/>
</dbReference>
<keyword evidence="6" id="KW-0808">Transferase</keyword>
<dbReference type="SUPFAM" id="SSF55874">
    <property type="entry name" value="ATPase domain of HSP90 chaperone/DNA topoisomerase II/histidine kinase"/>
    <property type="match status" value="1"/>
</dbReference>
<dbReference type="Pfam" id="PF02895">
    <property type="entry name" value="H-kinase_dim"/>
    <property type="match status" value="1"/>
</dbReference>
<evidence type="ECO:0000259" key="16">
    <source>
        <dbReference type="PROSITE" id="PS50894"/>
    </source>
</evidence>
<proteinExistence type="predicted"/>
<dbReference type="PROSITE" id="PS50894">
    <property type="entry name" value="HPT"/>
    <property type="match status" value="1"/>
</dbReference>
<accession>A0AA86N1K4</accession>
<evidence type="ECO:0000259" key="15">
    <source>
        <dbReference type="PROSITE" id="PS50851"/>
    </source>
</evidence>
<dbReference type="SUPFAM" id="SSF160246">
    <property type="entry name" value="EspE N-terminal domain-like"/>
    <property type="match status" value="1"/>
</dbReference>
<evidence type="ECO:0000256" key="1">
    <source>
        <dbReference type="ARBA" id="ARBA00000085"/>
    </source>
</evidence>
<dbReference type="Pfam" id="PF02518">
    <property type="entry name" value="HATPase_c"/>
    <property type="match status" value="1"/>
</dbReference>
<dbReference type="Gene3D" id="1.20.120.160">
    <property type="entry name" value="HPT domain"/>
    <property type="match status" value="1"/>
</dbReference>
<dbReference type="EC" id="2.7.13.3" evidence="2"/>
<dbReference type="CDD" id="cd00088">
    <property type="entry name" value="HPT"/>
    <property type="match status" value="1"/>
</dbReference>
<dbReference type="KEGG" id="nti:DNFV4_03452"/>
<comment type="function">
    <text evidence="11">Involved in the transmission of sensory signals from the chemoreceptors to the flagellar motors. CheA is autophosphorylated; it can transfer its phosphate group to either CheB or CheY.</text>
</comment>
<evidence type="ECO:0000256" key="12">
    <source>
        <dbReference type="PROSITE-ProRule" id="PRU00110"/>
    </source>
</evidence>
<keyword evidence="5 12" id="KW-0597">Phosphoprotein</keyword>
<gene>
    <name evidence="17" type="ORF">DNFV4_03452</name>
</gene>
<sequence>MSGELSQFNDAFFEEASEHMTNIEDGLLQLEQRPTDLDLLNTIFRSAHSIKGVAGMLGFSAVAQFTHKMETLLDQLRTNRLGVTPPVADLLLKCTDCLKALIGAAKGGDHPDQRLVAGLEQQLADYAAGKVPSTASADPASVATPPKDTAPVQSGPASSPAGTAHYQFTIGWTPPGNIFQIGLDPIQVIKDLRNLGTVSRLKVDAGRLPDLAAMDPERCYLSWSLVLDTAKTQEVVESVFEFVKEDSILSILDTTPDEPAAIASLPPSPSESPGAHVKPLGEILVESGAVTQEDLHRALSQQKKVGEILVEQQVVTPQQVAQALETQKQAEAAAQAKKADTTTIRVDTAKIDRLINLVGELVITQSMLTDLGKHFSLAKMPLLLERMAQLERNTREIQERVMGIRMLQIGTAFQRFPRLVRDLAQKSGKKIQLVTAGEETELDKSVIESIGDPLTHLIRNSADHGLEPPDERLAAGKPEQGTIKLNAFHEGGNICITVEDDGRGLNRDRILAKAVKQGLVLEGEKLPDDQIWQLIFKPGFSTAEKITDVSGRGVGMDVVKRNIEALGGTVGIKTTPGKGTLFTLKLPLTLAIIDGMTVRVGKELYIIPLVSIVESIQPCPDTIRTIIGQAELINVRGAYHPILRLHQAFHIEPEHTDLLDSILVIVETEGERVAVMVDELVGQQQVVIKSLEKNFRKVQGIAGATILGDGTVGFILDVRGLLDLTRRLEPVAA</sequence>
<dbReference type="PANTHER" id="PTHR43395">
    <property type="entry name" value="SENSOR HISTIDINE KINASE CHEA"/>
    <property type="match status" value="1"/>
</dbReference>
<dbReference type="InterPro" id="IPR002545">
    <property type="entry name" value="CheW-lke_dom"/>
</dbReference>
<dbReference type="RefSeq" id="WP_289269873.1">
    <property type="nucleotide sequence ID" value="NZ_OX365700.1"/>
</dbReference>
<dbReference type="PROSITE" id="PS50109">
    <property type="entry name" value="HIS_KIN"/>
    <property type="match status" value="1"/>
</dbReference>
<dbReference type="SMART" id="SM00073">
    <property type="entry name" value="HPT"/>
    <property type="match status" value="1"/>
</dbReference>
<evidence type="ECO:0000256" key="11">
    <source>
        <dbReference type="ARBA" id="ARBA00035100"/>
    </source>
</evidence>
<name>A0AA86N1K4_9BACT</name>
<feature type="compositionally biased region" description="Polar residues" evidence="13">
    <location>
        <begin position="151"/>
        <end position="160"/>
    </location>
</feature>
<dbReference type="SMART" id="SM00260">
    <property type="entry name" value="CheW"/>
    <property type="match status" value="1"/>
</dbReference>
<dbReference type="Gene3D" id="2.30.30.40">
    <property type="entry name" value="SH3 Domains"/>
    <property type="match status" value="1"/>
</dbReference>
<dbReference type="FunFam" id="3.30.565.10:FF:000016">
    <property type="entry name" value="Chemotaxis protein CheA, putative"/>
    <property type="match status" value="1"/>
</dbReference>
<evidence type="ECO:0000313" key="17">
    <source>
        <dbReference type="EMBL" id="CAI4033022.1"/>
    </source>
</evidence>
<evidence type="ECO:0000256" key="6">
    <source>
        <dbReference type="ARBA" id="ARBA00022679"/>
    </source>
</evidence>
<dbReference type="Pfam" id="PF01627">
    <property type="entry name" value="Hpt"/>
    <property type="match status" value="1"/>
</dbReference>
<dbReference type="Proteomes" id="UP001179121">
    <property type="component" value="Chromosome"/>
</dbReference>
<feature type="domain" description="HPt" evidence="16">
    <location>
        <begin position="1"/>
        <end position="105"/>
    </location>
</feature>
<dbReference type="SUPFAM" id="SSF47384">
    <property type="entry name" value="Homodimeric domain of signal transducing histidine kinase"/>
    <property type="match status" value="1"/>
</dbReference>
<evidence type="ECO:0000256" key="10">
    <source>
        <dbReference type="ARBA" id="ARBA00023012"/>
    </source>
</evidence>
<dbReference type="SUPFAM" id="SSF47226">
    <property type="entry name" value="Histidine-containing phosphotransfer domain, HPT domain"/>
    <property type="match status" value="1"/>
</dbReference>
<dbReference type="GO" id="GO:0006935">
    <property type="term" value="P:chemotaxis"/>
    <property type="evidence" value="ECO:0007669"/>
    <property type="project" value="UniProtKB-KW"/>
</dbReference>
<dbReference type="AlphaFoldDB" id="A0AA86N1K4"/>
<dbReference type="Pfam" id="PF01584">
    <property type="entry name" value="CheW"/>
    <property type="match status" value="1"/>
</dbReference>
<evidence type="ECO:0000256" key="3">
    <source>
        <dbReference type="ARBA" id="ARBA00021495"/>
    </source>
</evidence>
<dbReference type="InterPro" id="IPR037257">
    <property type="entry name" value="T2SS_E_N_sf"/>
</dbReference>
<keyword evidence="7" id="KW-0547">Nucleotide-binding</keyword>
<dbReference type="SMART" id="SM00387">
    <property type="entry name" value="HATPase_c"/>
    <property type="match status" value="1"/>
</dbReference>
<evidence type="ECO:0000256" key="13">
    <source>
        <dbReference type="SAM" id="MobiDB-lite"/>
    </source>
</evidence>
<dbReference type="Gene3D" id="1.10.287.560">
    <property type="entry name" value="Histidine kinase CheA-like, homodimeric domain"/>
    <property type="match status" value="1"/>
</dbReference>
<evidence type="ECO:0000256" key="9">
    <source>
        <dbReference type="ARBA" id="ARBA00022840"/>
    </source>
</evidence>